<feature type="compositionally biased region" description="Basic and acidic residues" evidence="2">
    <location>
        <begin position="166"/>
        <end position="181"/>
    </location>
</feature>
<dbReference type="PANTHER" id="PTHR23389">
    <property type="entry name" value="CHROMOSOME TRANSMISSION FIDELITY FACTOR 18"/>
    <property type="match status" value="1"/>
</dbReference>
<dbReference type="GO" id="GO:0005634">
    <property type="term" value="C:nucleus"/>
    <property type="evidence" value="ECO:0007669"/>
    <property type="project" value="TreeGrafter"/>
</dbReference>
<dbReference type="Pfam" id="PF01833">
    <property type="entry name" value="TIG"/>
    <property type="match status" value="1"/>
</dbReference>
<dbReference type="GO" id="GO:0006260">
    <property type="term" value="P:DNA replication"/>
    <property type="evidence" value="ECO:0007669"/>
    <property type="project" value="UniProtKB-KW"/>
</dbReference>
<keyword evidence="5" id="KW-1185">Reference proteome</keyword>
<feature type="compositionally biased region" description="Low complexity" evidence="2">
    <location>
        <begin position="890"/>
        <end position="900"/>
    </location>
</feature>
<dbReference type="EMBL" id="BRXW01000160">
    <property type="protein sequence ID" value="GMI11264.1"/>
    <property type="molecule type" value="Genomic_DNA"/>
</dbReference>
<accession>A0A9W7FFS0</accession>
<dbReference type="Gene3D" id="2.60.40.10">
    <property type="entry name" value="Immunoglobulins"/>
    <property type="match status" value="1"/>
</dbReference>
<sequence>MATTAATQPQLWRCDVCKSRTFKLLEEAEAHEALCDGTGTEKVATHVASIPQSSDQKQIQNGQKEIKSDSPQITPPQAEKRPKPSKEIKKIHGFFYKNPTPKLKSSKENKDIDGTPPAPKALASMFQPKSKSKEAKVVENPKPKPSKVVAQPQSTESVLVSCSTSKRRDFSRNHKENKDSDDPVPQSKSKPDPTPKPAKEPKKPAKFFLSKKEREELEKMEAESRQKQRLELAKAESKKNDALFKHNNPNGNTAPSATSLSFFSKKSPPTPNPNGKNSKKVIAEIQTIAAPRFPVPSHVNFPPPPSSSSKTRFQPQPLPTPPNYEFSKEDRTIVERDVNSSSFETNAYISCEGTSLVAEAYEANQEKFDSKVENFTEQKTALPNHPWTLRYAPTKLPDTICGKANKKVASQTLEFLETYKIHLAEIAELAKKSKKKKKKNNNQNADWLAWGDSEDEDDSVKNCLILCGAPGTGKTSLARAAIRQAGGNVLEVNTSEARGGTALKKKIEEATLSKSFEQDVLTVILIDEIDIVFERDGDGGFWPMVKFLIKRAKCPIILTSNVLPREMGSMLFKCKQLFTYRPTKKESADYLAPIFACEPGYDEVSTQAVEKCCEDHGNDLRRILLEYQTLNKLIAASKSNANNNNNNNNNSIVTTPTTNTPPPSQPLRPPTSPIVQKITPATFAHTGGTTVTIEGAHFAPLKNKKCTTKVDFQTSCGTLIPCTILENGNKIQFQSPKAPQFEGVNEFGLYEPSFEDSLCSKFGEFTVVHEYEGVVVHSNVVKFEWTWPYMKDGFELRERARREKKGLKNKTLGEFFSNVDDDAFEVDSDLDEGETPPKRRKVFQEEDDIEPRAVTLDPATLDPKIGMLGSLPSPSASASSRPKSSPPSSPRRVVSNSNFSKQNLPPSVDAATAQRQLAEIIALSDLMEVTSAVGYLEDASLNATPVLAGKIDGFAEDMENSTDAMCSGKNLNGKLKNSTKAPSFEMIFKKNWGDGYYGSSDCFATQPSTNDRRLMGGGGRWRTDRYIGVVEEVVEEEDGELNTTTASSTISSNPFNSNSEDAGLDAMEFVVDSHSHICWSIAQSMRQIKIIDKQASYYREAFLRAQELVGLTFELLPPTSYNCTHLIFAFGISSTYRAWHLHDDVGHEEDAMLDNRSLGRRAGGLDLRCFSHVIDERMACDYIPALRSISVNEIHNDKAEEQTGISAKSARRSTRAAKGRLHHFDSFGVNIASQYVGRKTGKKLAKLFIGGVANV</sequence>
<feature type="compositionally biased region" description="Polar residues" evidence="2">
    <location>
        <begin position="151"/>
        <end position="164"/>
    </location>
</feature>
<dbReference type="InterPro" id="IPR027417">
    <property type="entry name" value="P-loop_NTPase"/>
</dbReference>
<feature type="compositionally biased region" description="Polar residues" evidence="2">
    <location>
        <begin position="247"/>
        <end position="264"/>
    </location>
</feature>
<feature type="compositionally biased region" description="Basic and acidic residues" evidence="2">
    <location>
        <begin position="131"/>
        <end position="142"/>
    </location>
</feature>
<dbReference type="GO" id="GO:0003677">
    <property type="term" value="F:DNA binding"/>
    <property type="evidence" value="ECO:0007669"/>
    <property type="project" value="TreeGrafter"/>
</dbReference>
<feature type="compositionally biased region" description="Low complexity" evidence="2">
    <location>
        <begin position="870"/>
        <end position="883"/>
    </location>
</feature>
<feature type="domain" description="AAA+ ATPase" evidence="3">
    <location>
        <begin position="460"/>
        <end position="583"/>
    </location>
</feature>
<evidence type="ECO:0000259" key="3">
    <source>
        <dbReference type="SMART" id="SM00382"/>
    </source>
</evidence>
<dbReference type="Proteomes" id="UP001165122">
    <property type="component" value="Unassembled WGS sequence"/>
</dbReference>
<feature type="region of interest" description="Disordered" evidence="2">
    <location>
        <begin position="47"/>
        <end position="325"/>
    </location>
</feature>
<dbReference type="GO" id="GO:0016887">
    <property type="term" value="F:ATP hydrolysis activity"/>
    <property type="evidence" value="ECO:0007669"/>
    <property type="project" value="InterPro"/>
</dbReference>
<organism evidence="4 5">
    <name type="scientific">Triparma laevis f. longispina</name>
    <dbReference type="NCBI Taxonomy" id="1714387"/>
    <lineage>
        <taxon>Eukaryota</taxon>
        <taxon>Sar</taxon>
        <taxon>Stramenopiles</taxon>
        <taxon>Ochrophyta</taxon>
        <taxon>Bolidophyceae</taxon>
        <taxon>Parmales</taxon>
        <taxon>Triparmaceae</taxon>
        <taxon>Triparma</taxon>
    </lineage>
</organism>
<dbReference type="PANTHER" id="PTHR23389:SF6">
    <property type="entry name" value="REPLICATION FACTOR C SUBUNIT 1"/>
    <property type="match status" value="1"/>
</dbReference>
<keyword evidence="1" id="KW-0235">DNA replication</keyword>
<dbReference type="SUPFAM" id="SSF52540">
    <property type="entry name" value="P-loop containing nucleoside triphosphate hydrolases"/>
    <property type="match status" value="1"/>
</dbReference>
<dbReference type="CDD" id="cd00009">
    <property type="entry name" value="AAA"/>
    <property type="match status" value="1"/>
</dbReference>
<dbReference type="Pfam" id="PF00004">
    <property type="entry name" value="AAA"/>
    <property type="match status" value="1"/>
</dbReference>
<feature type="region of interest" description="Disordered" evidence="2">
    <location>
        <begin position="827"/>
        <end position="907"/>
    </location>
</feature>
<protein>
    <recommendedName>
        <fullName evidence="3">AAA+ ATPase domain-containing protein</fullName>
    </recommendedName>
</protein>
<gene>
    <name evidence="4" type="ORF">TrLO_g10475</name>
</gene>
<feature type="compositionally biased region" description="Polar residues" evidence="2">
    <location>
        <begin position="50"/>
        <end position="63"/>
    </location>
</feature>
<feature type="compositionally biased region" description="Basic and acidic residues" evidence="2">
    <location>
        <begin position="78"/>
        <end position="90"/>
    </location>
</feature>
<comment type="caution">
    <text evidence="4">The sequence shown here is derived from an EMBL/GenBank/DDBJ whole genome shotgun (WGS) entry which is preliminary data.</text>
</comment>
<dbReference type="Gene3D" id="3.40.50.300">
    <property type="entry name" value="P-loop containing nucleotide triphosphate hydrolases"/>
    <property type="match status" value="1"/>
</dbReference>
<reference evidence="5" key="1">
    <citation type="journal article" date="2023" name="Commun. Biol.">
        <title>Genome analysis of Parmales, the sister group of diatoms, reveals the evolutionary specialization of diatoms from phago-mixotrophs to photoautotrophs.</title>
        <authorList>
            <person name="Ban H."/>
            <person name="Sato S."/>
            <person name="Yoshikawa S."/>
            <person name="Yamada K."/>
            <person name="Nakamura Y."/>
            <person name="Ichinomiya M."/>
            <person name="Sato N."/>
            <person name="Blanc-Mathieu R."/>
            <person name="Endo H."/>
            <person name="Kuwata A."/>
            <person name="Ogata H."/>
        </authorList>
    </citation>
    <scope>NUCLEOTIDE SEQUENCE [LARGE SCALE GENOMIC DNA]</scope>
    <source>
        <strain evidence="5">NIES 3700</strain>
    </source>
</reference>
<dbReference type="InterPro" id="IPR003593">
    <property type="entry name" value="AAA+_ATPase"/>
</dbReference>
<feature type="compositionally biased region" description="Pro residues" evidence="2">
    <location>
        <begin position="659"/>
        <end position="669"/>
    </location>
</feature>
<dbReference type="InterPro" id="IPR002909">
    <property type="entry name" value="IPT_dom"/>
</dbReference>
<proteinExistence type="predicted"/>
<dbReference type="InterPro" id="IPR013783">
    <property type="entry name" value="Ig-like_fold"/>
</dbReference>
<evidence type="ECO:0000256" key="1">
    <source>
        <dbReference type="ARBA" id="ARBA00022705"/>
    </source>
</evidence>
<evidence type="ECO:0000256" key="2">
    <source>
        <dbReference type="SAM" id="MobiDB-lite"/>
    </source>
</evidence>
<dbReference type="CDD" id="cd00102">
    <property type="entry name" value="IPT"/>
    <property type="match status" value="1"/>
</dbReference>
<dbReference type="InterPro" id="IPR003959">
    <property type="entry name" value="ATPase_AAA_core"/>
</dbReference>
<evidence type="ECO:0000313" key="4">
    <source>
        <dbReference type="EMBL" id="GMI11264.1"/>
    </source>
</evidence>
<feature type="compositionally biased region" description="Basic and acidic residues" evidence="2">
    <location>
        <begin position="210"/>
        <end position="244"/>
    </location>
</feature>
<evidence type="ECO:0000313" key="5">
    <source>
        <dbReference type="Proteomes" id="UP001165122"/>
    </source>
</evidence>
<name>A0A9W7FFS0_9STRA</name>
<feature type="compositionally biased region" description="Low complexity" evidence="2">
    <location>
        <begin position="639"/>
        <end position="658"/>
    </location>
</feature>
<dbReference type="GO" id="GO:0005524">
    <property type="term" value="F:ATP binding"/>
    <property type="evidence" value="ECO:0007669"/>
    <property type="project" value="InterPro"/>
</dbReference>
<feature type="compositionally biased region" description="Basic and acidic residues" evidence="2">
    <location>
        <begin position="189"/>
        <end position="203"/>
    </location>
</feature>
<feature type="region of interest" description="Disordered" evidence="2">
    <location>
        <begin position="638"/>
        <end position="669"/>
    </location>
</feature>
<dbReference type="AlphaFoldDB" id="A0A9W7FFS0"/>
<dbReference type="SMART" id="SM00382">
    <property type="entry name" value="AAA"/>
    <property type="match status" value="1"/>
</dbReference>
<dbReference type="OrthoDB" id="49561at2759"/>